<proteinExistence type="inferred from homology"/>
<keyword evidence="4" id="KW-1185">Reference proteome</keyword>
<organism evidence="3 4">
    <name type="scientific">Ponticoccus litoralis</name>
    <dbReference type="NCBI Taxonomy" id="422297"/>
    <lineage>
        <taxon>Bacteria</taxon>
        <taxon>Pseudomonadati</taxon>
        <taxon>Pseudomonadota</taxon>
        <taxon>Alphaproteobacteria</taxon>
        <taxon>Rhodobacterales</taxon>
        <taxon>Roseobacteraceae</taxon>
        <taxon>Ponticoccus</taxon>
    </lineage>
</organism>
<keyword evidence="2 3" id="KW-0378">Hydrolase</keyword>
<dbReference type="RefSeq" id="WP_347165848.1">
    <property type="nucleotide sequence ID" value="NZ_JBDNCH010000002.1"/>
</dbReference>
<dbReference type="PRINTS" id="PR00922">
    <property type="entry name" value="DADACBPTASE3"/>
</dbReference>
<dbReference type="PROSITE" id="PS51318">
    <property type="entry name" value="TAT"/>
    <property type="match status" value="1"/>
</dbReference>
<dbReference type="EMBL" id="JBDNCH010000002">
    <property type="protein sequence ID" value="MEN9060696.1"/>
    <property type="molecule type" value="Genomic_DNA"/>
</dbReference>
<accession>A0AAW9SJQ5</accession>
<protein>
    <submittedName>
        <fullName evidence="3">D-alanyl-D-alanine carboxypeptidase/D-alanyl-D-alanine-endopeptidase</fullName>
        <ecNumber evidence="3">3.4.16.4</ecNumber>
    </submittedName>
</protein>
<evidence type="ECO:0000313" key="4">
    <source>
        <dbReference type="Proteomes" id="UP001428774"/>
    </source>
</evidence>
<dbReference type="InterPro" id="IPR000667">
    <property type="entry name" value="Peptidase_S13"/>
</dbReference>
<gene>
    <name evidence="3" type="primary">dacB</name>
    <name evidence="3" type="ORF">ABFB10_06270</name>
</gene>
<dbReference type="PANTHER" id="PTHR30023:SF0">
    <property type="entry name" value="PENICILLIN-SENSITIVE CARBOXYPEPTIDASE A"/>
    <property type="match status" value="1"/>
</dbReference>
<dbReference type="Proteomes" id="UP001428774">
    <property type="component" value="Unassembled WGS sequence"/>
</dbReference>
<comment type="similarity">
    <text evidence="1">Belongs to the peptidase S13 family.</text>
</comment>
<dbReference type="Gene3D" id="3.40.710.10">
    <property type="entry name" value="DD-peptidase/beta-lactamase superfamily"/>
    <property type="match status" value="1"/>
</dbReference>
<dbReference type="InterPro" id="IPR006311">
    <property type="entry name" value="TAT_signal"/>
</dbReference>
<reference evidence="3 4" key="1">
    <citation type="submission" date="2024-05" db="EMBL/GenBank/DDBJ databases">
        <title>Genome sequence of Ponticoccus litoralis KCCM 90028.</title>
        <authorList>
            <person name="Kim J.M."/>
            <person name="Lee J.K."/>
            <person name="Choi B.J."/>
            <person name="Bayburt H."/>
            <person name="Baek J.H."/>
            <person name="Jeon C.O."/>
        </authorList>
    </citation>
    <scope>NUCLEOTIDE SEQUENCE [LARGE SCALE GENOMIC DNA]</scope>
    <source>
        <strain evidence="3 4">KCCM 90028</strain>
    </source>
</reference>
<dbReference type="GO" id="GO:0009002">
    <property type="term" value="F:serine-type D-Ala-D-Ala carboxypeptidase activity"/>
    <property type="evidence" value="ECO:0007669"/>
    <property type="project" value="UniProtKB-EC"/>
</dbReference>
<keyword evidence="3" id="KW-0121">Carboxypeptidase</keyword>
<dbReference type="AlphaFoldDB" id="A0AAW9SJQ5"/>
<dbReference type="GO" id="GO:0006508">
    <property type="term" value="P:proteolysis"/>
    <property type="evidence" value="ECO:0007669"/>
    <property type="project" value="InterPro"/>
</dbReference>
<evidence type="ECO:0000256" key="1">
    <source>
        <dbReference type="ARBA" id="ARBA00006096"/>
    </source>
</evidence>
<dbReference type="SUPFAM" id="SSF56601">
    <property type="entry name" value="beta-lactamase/transpeptidase-like"/>
    <property type="match status" value="1"/>
</dbReference>
<dbReference type="NCBIfam" id="TIGR00666">
    <property type="entry name" value="PBP4"/>
    <property type="match status" value="1"/>
</dbReference>
<name>A0AAW9SJQ5_9RHOB</name>
<dbReference type="GO" id="GO:0000270">
    <property type="term" value="P:peptidoglycan metabolic process"/>
    <property type="evidence" value="ECO:0007669"/>
    <property type="project" value="TreeGrafter"/>
</dbReference>
<comment type="caution">
    <text evidence="3">The sequence shown here is derived from an EMBL/GenBank/DDBJ whole genome shotgun (WGS) entry which is preliminary data.</text>
</comment>
<dbReference type="Gene3D" id="3.50.80.20">
    <property type="entry name" value="D-Ala-D-Ala carboxypeptidase C, peptidase S13"/>
    <property type="match status" value="1"/>
</dbReference>
<dbReference type="PANTHER" id="PTHR30023">
    <property type="entry name" value="D-ALANYL-D-ALANINE CARBOXYPEPTIDASE"/>
    <property type="match status" value="1"/>
</dbReference>
<dbReference type="EC" id="3.4.16.4" evidence="3"/>
<dbReference type="InterPro" id="IPR012338">
    <property type="entry name" value="Beta-lactam/transpept-like"/>
</dbReference>
<keyword evidence="3" id="KW-0645">Protease</keyword>
<evidence type="ECO:0000256" key="2">
    <source>
        <dbReference type="ARBA" id="ARBA00022801"/>
    </source>
</evidence>
<dbReference type="Pfam" id="PF02113">
    <property type="entry name" value="Peptidase_S13"/>
    <property type="match status" value="1"/>
</dbReference>
<sequence length="504" mass="53706">MSDGISRRGMLGGALALILTANSVRAESAAPATSLRPVGRADDLLRRNQATGEELIAKARLGANAEVSYAVANMQTGLLLEEHSPATGLPPASVAKALTASYALDVLGPEYRFETRILATGGIKDGIVQGDLILAGGGDPTLDTDGLAALAASMKAAGVTSVLGEFQVWGGALAFAPEIDTEQPPHVGYSPAVSGLNLNYNRVHFEWRRNGSGYVVNMDARTAAHRPSVQFARMDVVARSLPVYTYDDHEGRDDWTVARGALGDGGSRWLPVRKPELYAGEVFQTFARTQGISLNAPVPVTALPEGAEVVATQDSAPLRVILQDMLKWSTNLTAEAVGMAASKARLGQVPETLKASAAEMNAWAKERIGAVEVALVDHSGLGGDSRASALDMMLALKTVRPLLELKPLLKPFTMRDSQRRVVEDHPLKVHAKTGTLNFVSGLAGFVDLPDGTELVFAIFCADVARREALPMAQRERPEGGNSWNVRAKTLQQALIERWGVMYAA</sequence>
<evidence type="ECO:0000313" key="3">
    <source>
        <dbReference type="EMBL" id="MEN9060696.1"/>
    </source>
</evidence>